<feature type="domain" description="C2H2-type" evidence="8">
    <location>
        <begin position="926"/>
        <end position="949"/>
    </location>
</feature>
<keyword evidence="4" id="KW-0862">Zinc</keyword>
<proteinExistence type="predicted"/>
<reference evidence="9" key="1">
    <citation type="submission" date="2020-08" db="EMBL/GenBank/DDBJ databases">
        <title>Multicomponent nature underlies the extraordinary mechanical properties of spider dragline silk.</title>
        <authorList>
            <person name="Kono N."/>
            <person name="Nakamura H."/>
            <person name="Mori M."/>
            <person name="Yoshida Y."/>
            <person name="Ohtoshi R."/>
            <person name="Malay A.D."/>
            <person name="Moran D.A.P."/>
            <person name="Tomita M."/>
            <person name="Numata K."/>
            <person name="Arakawa K."/>
        </authorList>
    </citation>
    <scope>NUCLEOTIDE SEQUENCE</scope>
</reference>
<feature type="domain" description="C2H2-type" evidence="8">
    <location>
        <begin position="634"/>
        <end position="662"/>
    </location>
</feature>
<dbReference type="InterPro" id="IPR036236">
    <property type="entry name" value="Znf_C2H2_sf"/>
</dbReference>
<feature type="region of interest" description="Disordered" evidence="7">
    <location>
        <begin position="98"/>
        <end position="123"/>
    </location>
</feature>
<dbReference type="GO" id="GO:0008270">
    <property type="term" value="F:zinc ion binding"/>
    <property type="evidence" value="ECO:0007669"/>
    <property type="project" value="UniProtKB-KW"/>
</dbReference>
<keyword evidence="6" id="KW-0175">Coiled coil</keyword>
<dbReference type="PROSITE" id="PS50157">
    <property type="entry name" value="ZINC_FINGER_C2H2_2"/>
    <property type="match status" value="8"/>
</dbReference>
<dbReference type="AlphaFoldDB" id="A0A8X6UG18"/>
<organism evidence="9 10">
    <name type="scientific">Nephila pilipes</name>
    <name type="common">Giant wood spider</name>
    <name type="synonym">Nephila maculata</name>
    <dbReference type="NCBI Taxonomy" id="299642"/>
    <lineage>
        <taxon>Eukaryota</taxon>
        <taxon>Metazoa</taxon>
        <taxon>Ecdysozoa</taxon>
        <taxon>Arthropoda</taxon>
        <taxon>Chelicerata</taxon>
        <taxon>Arachnida</taxon>
        <taxon>Araneae</taxon>
        <taxon>Araneomorphae</taxon>
        <taxon>Entelegynae</taxon>
        <taxon>Araneoidea</taxon>
        <taxon>Nephilidae</taxon>
        <taxon>Nephila</taxon>
    </lineage>
</organism>
<evidence type="ECO:0000313" key="10">
    <source>
        <dbReference type="Proteomes" id="UP000887013"/>
    </source>
</evidence>
<dbReference type="InterPro" id="IPR052795">
    <property type="entry name" value="RREB1"/>
</dbReference>
<evidence type="ECO:0000256" key="6">
    <source>
        <dbReference type="SAM" id="Coils"/>
    </source>
</evidence>
<feature type="compositionally biased region" description="Polar residues" evidence="7">
    <location>
        <begin position="267"/>
        <end position="283"/>
    </location>
</feature>
<evidence type="ECO:0000256" key="3">
    <source>
        <dbReference type="ARBA" id="ARBA00022771"/>
    </source>
</evidence>
<dbReference type="FunFam" id="3.30.160.60:FF:000446">
    <property type="entry name" value="Zinc finger protein"/>
    <property type="match status" value="1"/>
</dbReference>
<feature type="coiled-coil region" evidence="6">
    <location>
        <begin position="314"/>
        <end position="341"/>
    </location>
</feature>
<dbReference type="Gene3D" id="3.30.160.60">
    <property type="entry name" value="Classic Zinc Finger"/>
    <property type="match status" value="8"/>
</dbReference>
<feature type="compositionally biased region" description="Polar residues" evidence="7">
    <location>
        <begin position="26"/>
        <end position="39"/>
    </location>
</feature>
<dbReference type="SMART" id="SM00451">
    <property type="entry name" value="ZnF_U1"/>
    <property type="match status" value="5"/>
</dbReference>
<evidence type="ECO:0000256" key="5">
    <source>
        <dbReference type="PROSITE-ProRule" id="PRU00042"/>
    </source>
</evidence>
<evidence type="ECO:0000256" key="1">
    <source>
        <dbReference type="ARBA" id="ARBA00022723"/>
    </source>
</evidence>
<accession>A0A8X6UG18</accession>
<dbReference type="InterPro" id="IPR003604">
    <property type="entry name" value="Matrin/U1-like-C_Znf_C2H2"/>
</dbReference>
<dbReference type="Pfam" id="PF00096">
    <property type="entry name" value="zf-C2H2"/>
    <property type="match status" value="3"/>
</dbReference>
<feature type="domain" description="C2H2-type" evidence="8">
    <location>
        <begin position="684"/>
        <end position="712"/>
    </location>
</feature>
<feature type="compositionally biased region" description="Basic and acidic residues" evidence="7">
    <location>
        <begin position="284"/>
        <end position="293"/>
    </location>
</feature>
<keyword evidence="3 5" id="KW-0863">Zinc-finger</keyword>
<feature type="domain" description="C2H2-type" evidence="8">
    <location>
        <begin position="1107"/>
        <end position="1134"/>
    </location>
</feature>
<name>A0A8X6UG18_NEPPI</name>
<feature type="compositionally biased region" description="Polar residues" evidence="7">
    <location>
        <begin position="111"/>
        <end position="122"/>
    </location>
</feature>
<dbReference type="SMART" id="SM00355">
    <property type="entry name" value="ZnF_C2H2"/>
    <property type="match status" value="13"/>
</dbReference>
<evidence type="ECO:0000256" key="2">
    <source>
        <dbReference type="ARBA" id="ARBA00022737"/>
    </source>
</evidence>
<feature type="region of interest" description="Disordered" evidence="7">
    <location>
        <begin position="1"/>
        <end position="58"/>
    </location>
</feature>
<sequence length="1249" mass="143232">MSPQAGGSNRLEVVTENSKPDGDNTVVESQKKGCTTRSQFRNRLKRKGGSLKSNPKRRKFEETKILAINIEEAKCKNSIAESENVRIGSEKVIVEFNDEMPKLEKNEPTNEKSSNIDQGENQDTSDKVECEINNYFEICICTKKFYDALTFHNHIKTHNQEGNLACGMCGDKLCSVSSRDRHMVVHSKLRLFTCKICDKLFTTNGNMNRHLVKHKEGAQKSRKIKRKTSEVFKNSEGIKKRKIMKNKELESEKIMTLEESKNNIYMNENSPQEDQKNMQAETSTRNESEKEINSDKCKNYIKKEKINFNESKNNTHMKKCKENYENNLQEKQKDFEKLKELTRIDFSIKTFPIYMKLTYKTDTSTPIDSVKKNKCPVCRLSFSNAHYLEQHKKSHETAHIVCAMCDCYFLTESQKKFHFEEHHSDRALMECKRFFNGLGLTRTYSTSHSSEQLKEDSEQWRIPEIQLEEVNTPSNEQIEVVLENDSINQINLSPEGEQVFAPVTIENIQIHREVNTCLNESIKIVTENDSNDEMNPAPEQAVIEKNIPASNSSSLNQAPVIHSDLADISDILLNVRSVPSSASATSDNPALVDAISQQEKSTKKPYNCPQCCYGSSDKSSLKRHIQIHSKKTSFLCKICEKIFTNKNNAERHARELHKLDKRELITDCIIRQTENSNSSDEEKRVCKFCKETFENEQALQYHLRSKNCMQKPYKCKKCGTGSSTKHNCFRHIKKQHGELFRDGISDEERNKIKNDYTIETEKITPAGRAETLELNTKQAISDIKAKEFSNSTSTRENVEKIYSFNEDDREDAVEGLLSLSDCREISENLSSPIEAPLDLSVRALDLSGNNKTSVNLLLSDEKSSSSNSTIHKTKDIYNDHKITNTEFLIKSTAEIAYSQHVQNNKKIEKSKKPSRESIEQKEIKNYKCELCDKNFAQKSNMNRHIKTQHYQMIKSRTFQNIETVNPTVSTITKNALQNRILKHSENISPLINSNIGCEEPFLNKYLHKSGLNISYKQESNSDLENEDLASISSVVSNVHNQKLPLDSVNHNSMDMEANEMFGSHNKGTINLSRNEKRDQCCSSCDQSFLWRSSLQRHSVTHTGAKPFKCQDCNKHYSTTSNRNRHAAKHIQFKNPFLGLSRLSDQKPSVHAEYSETIKKTSLGESPMKNISSADRCIEAAQRLVEAKSINHSVKDLECQFCNTSYKSCMDLMNHIKELHHLEYVKMQGESHELPDVKSLFKNEYSKIRQ</sequence>
<dbReference type="GO" id="GO:0005634">
    <property type="term" value="C:nucleus"/>
    <property type="evidence" value="ECO:0007669"/>
    <property type="project" value="UniProtKB-ARBA"/>
</dbReference>
<feature type="compositionally biased region" description="Basic and acidic residues" evidence="7">
    <location>
        <begin position="98"/>
        <end position="110"/>
    </location>
</feature>
<dbReference type="PANTHER" id="PTHR46451:SF1">
    <property type="entry name" value="RAS-RESPONSIVE ELEMENT-BINDING PROTEIN 1"/>
    <property type="match status" value="1"/>
</dbReference>
<dbReference type="GO" id="GO:0001228">
    <property type="term" value="F:DNA-binding transcription activator activity, RNA polymerase II-specific"/>
    <property type="evidence" value="ECO:0007669"/>
    <property type="project" value="TreeGrafter"/>
</dbReference>
<feature type="region of interest" description="Disordered" evidence="7">
    <location>
        <begin position="267"/>
        <end position="293"/>
    </location>
</feature>
<protein>
    <submittedName>
        <fullName evidence="9">Ras-responsive element-binding protein 1</fullName>
    </submittedName>
</protein>
<dbReference type="Proteomes" id="UP000887013">
    <property type="component" value="Unassembled WGS sequence"/>
</dbReference>
<evidence type="ECO:0000256" key="7">
    <source>
        <dbReference type="SAM" id="MobiDB-lite"/>
    </source>
</evidence>
<dbReference type="SUPFAM" id="SSF57667">
    <property type="entry name" value="beta-beta-alpha zinc fingers"/>
    <property type="match status" value="4"/>
</dbReference>
<comment type="caution">
    <text evidence="9">The sequence shown here is derived from an EMBL/GenBank/DDBJ whole genome shotgun (WGS) entry which is preliminary data.</text>
</comment>
<keyword evidence="10" id="KW-1185">Reference proteome</keyword>
<dbReference type="Pfam" id="PF12874">
    <property type="entry name" value="zf-met"/>
    <property type="match status" value="1"/>
</dbReference>
<dbReference type="FunFam" id="3.30.160.60:FF:000100">
    <property type="entry name" value="Zinc finger 45-like"/>
    <property type="match status" value="1"/>
</dbReference>
<dbReference type="InterPro" id="IPR013087">
    <property type="entry name" value="Znf_C2H2_type"/>
</dbReference>
<evidence type="ECO:0000256" key="4">
    <source>
        <dbReference type="ARBA" id="ARBA00022833"/>
    </source>
</evidence>
<gene>
    <name evidence="9" type="primary">NCL1_38646</name>
    <name evidence="9" type="ORF">NPIL_81</name>
</gene>
<dbReference type="GO" id="GO:0000978">
    <property type="term" value="F:RNA polymerase II cis-regulatory region sequence-specific DNA binding"/>
    <property type="evidence" value="ECO:0007669"/>
    <property type="project" value="TreeGrafter"/>
</dbReference>
<feature type="domain" description="C2H2-type" evidence="8">
    <location>
        <begin position="373"/>
        <end position="395"/>
    </location>
</feature>
<dbReference type="PROSITE" id="PS00028">
    <property type="entry name" value="ZINC_FINGER_C2H2_1"/>
    <property type="match status" value="8"/>
</dbReference>
<keyword evidence="1" id="KW-0479">Metal-binding</keyword>
<keyword evidence="2" id="KW-0677">Repeat</keyword>
<dbReference type="OrthoDB" id="3069995at2759"/>
<dbReference type="PANTHER" id="PTHR46451">
    <property type="entry name" value="RAS-RESPONSIVE ELEMENT-BINDING PROTEIN 1"/>
    <property type="match status" value="1"/>
</dbReference>
<dbReference type="EMBL" id="BMAW01125061">
    <property type="protein sequence ID" value="GFU10687.1"/>
    <property type="molecule type" value="Genomic_DNA"/>
</dbReference>
<feature type="domain" description="C2H2-type" evidence="8">
    <location>
        <begin position="1079"/>
        <end position="1106"/>
    </location>
</feature>
<feature type="domain" description="C2H2-type" evidence="8">
    <location>
        <begin position="606"/>
        <end position="633"/>
    </location>
</feature>
<evidence type="ECO:0000259" key="8">
    <source>
        <dbReference type="PROSITE" id="PS50157"/>
    </source>
</evidence>
<feature type="domain" description="C2H2-type" evidence="8">
    <location>
        <begin position="192"/>
        <end position="214"/>
    </location>
</feature>
<evidence type="ECO:0000313" key="9">
    <source>
        <dbReference type="EMBL" id="GFU10687.1"/>
    </source>
</evidence>
<feature type="compositionally biased region" description="Basic residues" evidence="7">
    <location>
        <begin position="40"/>
        <end position="58"/>
    </location>
</feature>